<dbReference type="SUPFAM" id="SSF55785">
    <property type="entry name" value="PYP-like sensor domain (PAS domain)"/>
    <property type="match status" value="3"/>
</dbReference>
<dbReference type="InterPro" id="IPR013655">
    <property type="entry name" value="PAS_fold_3"/>
</dbReference>
<keyword evidence="18" id="KW-1185">Reference proteome</keyword>
<dbReference type="Proteomes" id="UP000274097">
    <property type="component" value="Unassembled WGS sequence"/>
</dbReference>
<keyword evidence="7" id="KW-0288">FMN</keyword>
<keyword evidence="13" id="KW-0675">Receptor</keyword>
<dbReference type="SMART" id="SM00086">
    <property type="entry name" value="PAC"/>
    <property type="match status" value="4"/>
</dbReference>
<evidence type="ECO:0000256" key="11">
    <source>
        <dbReference type="ARBA" id="ARBA00022840"/>
    </source>
</evidence>
<evidence type="ECO:0000256" key="4">
    <source>
        <dbReference type="ARBA" id="ARBA00022553"/>
    </source>
</evidence>
<dbReference type="InterPro" id="IPR011102">
    <property type="entry name" value="Sig_transdc_His_kinase_HWE"/>
</dbReference>
<gene>
    <name evidence="16" type="ORF">D6Z83_12945</name>
    <name evidence="17" type="ORF">EBE87_24285</name>
</gene>
<dbReference type="InterPro" id="IPR052162">
    <property type="entry name" value="Sensor_kinase/Photoreceptor"/>
</dbReference>
<keyword evidence="10" id="KW-0418">Kinase</keyword>
<keyword evidence="9" id="KW-0547">Nucleotide-binding</keyword>
<dbReference type="PROSITE" id="PS50113">
    <property type="entry name" value="PAC"/>
    <property type="match status" value="3"/>
</dbReference>
<proteinExistence type="predicted"/>
<dbReference type="SMART" id="SM00091">
    <property type="entry name" value="PAS"/>
    <property type="match status" value="2"/>
</dbReference>
<dbReference type="PANTHER" id="PTHR43304">
    <property type="entry name" value="PHYTOCHROME-LIKE PROTEIN CPH1"/>
    <property type="match status" value="1"/>
</dbReference>
<evidence type="ECO:0000256" key="12">
    <source>
        <dbReference type="ARBA" id="ARBA00022991"/>
    </source>
</evidence>
<protein>
    <recommendedName>
        <fullName evidence="2">histidine kinase</fullName>
        <ecNumber evidence="2">2.7.13.3</ecNumber>
    </recommendedName>
</protein>
<evidence type="ECO:0000256" key="6">
    <source>
        <dbReference type="ARBA" id="ARBA00022630"/>
    </source>
</evidence>
<dbReference type="NCBIfam" id="TIGR00229">
    <property type="entry name" value="sensory_box"/>
    <property type="match status" value="3"/>
</dbReference>
<keyword evidence="5" id="KW-0716">Sensory transduction</keyword>
<keyword evidence="12" id="KW-0157">Chromophore</keyword>
<feature type="domain" description="PAC" evidence="15">
    <location>
        <begin position="350"/>
        <end position="402"/>
    </location>
</feature>
<evidence type="ECO:0000256" key="5">
    <source>
        <dbReference type="ARBA" id="ARBA00022606"/>
    </source>
</evidence>
<dbReference type="GO" id="GO:0004673">
    <property type="term" value="F:protein histidine kinase activity"/>
    <property type="evidence" value="ECO:0007669"/>
    <property type="project" value="UniProtKB-EC"/>
</dbReference>
<dbReference type="InterPro" id="IPR001610">
    <property type="entry name" value="PAC"/>
</dbReference>
<evidence type="ECO:0000256" key="3">
    <source>
        <dbReference type="ARBA" id="ARBA00022543"/>
    </source>
</evidence>
<evidence type="ECO:0000256" key="8">
    <source>
        <dbReference type="ARBA" id="ARBA00022679"/>
    </source>
</evidence>
<accession>A0A3A9JXI3</accession>
<keyword evidence="8" id="KW-0808">Transferase</keyword>
<dbReference type="PROSITE" id="PS50112">
    <property type="entry name" value="PAS"/>
    <property type="match status" value="2"/>
</dbReference>
<dbReference type="EMBL" id="RFLX01000040">
    <property type="protein sequence ID" value="RMI17053.1"/>
    <property type="molecule type" value="Genomic_DNA"/>
</dbReference>
<dbReference type="Pfam" id="PF08447">
    <property type="entry name" value="PAS_3"/>
    <property type="match status" value="3"/>
</dbReference>
<dbReference type="EMBL" id="RAQU01000070">
    <property type="protein sequence ID" value="RKK03769.1"/>
    <property type="molecule type" value="Genomic_DNA"/>
</dbReference>
<name>A0A3A9JXI3_9PROT</name>
<dbReference type="CDD" id="cd00130">
    <property type="entry name" value="PAS"/>
    <property type="match status" value="3"/>
</dbReference>
<dbReference type="Pfam" id="PF07536">
    <property type="entry name" value="HWE_HK"/>
    <property type="match status" value="1"/>
</dbReference>
<evidence type="ECO:0000313" key="18">
    <source>
        <dbReference type="Proteomes" id="UP000274097"/>
    </source>
</evidence>
<evidence type="ECO:0000313" key="17">
    <source>
        <dbReference type="EMBL" id="RMI17053.1"/>
    </source>
</evidence>
<sequence length="735" mass="81883">MGVVVREQDWSKTPLGPRESWPLSLTITTDLVLASPVAMCILWGPDLTQVYNDAFAHMIPDQHPAAFSQPAREGWLKAWGFQAPIYEAVLQGASYAFKKQKLAIFRDKMPDEAWFDLSFSPLRDRGVIVGILTTALEVTEQVRTEAALRESEARFRTLVNLAPNFVWFATSDGHVQYLNDRWYAFTGQPPNEAPPSGWVTVLHPDDVAHTIAAWAAARAQSRTYEVEARYRRWDRVYRWHIVRAEPVKDAEGRVTSWFGSGTDIHDRKLAEQALAESEKRFRNMADSVPVVVWTTDMTGACTYISRSWRELTGQSEAEALGRGWLHATHPEDREEADRIFAEAHAHQTPFHLDYRLRDADSSWRWAIDAAVPRLSEEGEFLGFVGSVIDITERKLAEQELAKSEARLRLATEAVELGVWDVGLDDGEGIGTARLFEIHGLPMPEGGRASRNTLTRLVHPDDVPVVRAQHLRAMRQGSPTKITCRIQRASDGAERWIEVNGQYPVEPGRHRFLAVVADITERRQAEGRQALLAREVDHRAKNALAVVQAALRLTKAPDLPSYINTIQGRLGALARAQTLLAEDRWTGADLRSLVQGELAAFLTPHDRGSPQAELSGPKVALAAEMAQPMSMAVHELATNAVKHGALSVSSGRLTVCWQTLGRSPRMLRLQWSESAGPSVPFPPARRGFGSRMLEGLVRKQLGGTLSLSWSTTGLVCDIHVPLERRITSDSPHSARD</sequence>
<dbReference type="InterPro" id="IPR000014">
    <property type="entry name" value="PAS"/>
</dbReference>
<organism evidence="16 19">
    <name type="scientific">Teichococcus wenyumeiae</name>
    <dbReference type="NCBI Taxonomy" id="2478470"/>
    <lineage>
        <taxon>Bacteria</taxon>
        <taxon>Pseudomonadati</taxon>
        <taxon>Pseudomonadota</taxon>
        <taxon>Alphaproteobacteria</taxon>
        <taxon>Acetobacterales</taxon>
        <taxon>Roseomonadaceae</taxon>
        <taxon>Roseomonas</taxon>
    </lineage>
</organism>
<evidence type="ECO:0000256" key="1">
    <source>
        <dbReference type="ARBA" id="ARBA00000085"/>
    </source>
</evidence>
<evidence type="ECO:0000259" key="14">
    <source>
        <dbReference type="PROSITE" id="PS50112"/>
    </source>
</evidence>
<reference evidence="16 19" key="1">
    <citation type="submission" date="2018-09" db="EMBL/GenBank/DDBJ databases">
        <title>Roseomonas sp. nov., isolated from feces of Tibetan antelopes in the Qinghai-Tibet plateau, China.</title>
        <authorList>
            <person name="Tian Z."/>
        </authorList>
    </citation>
    <scope>NUCLEOTIDE SEQUENCE [LARGE SCALE GENOMIC DNA]</scope>
    <source>
        <strain evidence="17 18">Z23</strain>
        <strain evidence="16 19">Z24</strain>
    </source>
</reference>
<dbReference type="InterPro" id="IPR036890">
    <property type="entry name" value="HATPase_C_sf"/>
</dbReference>
<evidence type="ECO:0000256" key="7">
    <source>
        <dbReference type="ARBA" id="ARBA00022643"/>
    </source>
</evidence>
<keyword evidence="11" id="KW-0067">ATP-binding</keyword>
<evidence type="ECO:0000256" key="13">
    <source>
        <dbReference type="ARBA" id="ARBA00023170"/>
    </source>
</evidence>
<keyword evidence="3" id="KW-0600">Photoreceptor protein</keyword>
<evidence type="ECO:0000259" key="15">
    <source>
        <dbReference type="PROSITE" id="PS50113"/>
    </source>
</evidence>
<evidence type="ECO:0000313" key="16">
    <source>
        <dbReference type="EMBL" id="RKK03769.1"/>
    </source>
</evidence>
<feature type="domain" description="PAS" evidence="14">
    <location>
        <begin position="277"/>
        <end position="347"/>
    </location>
</feature>
<dbReference type="EC" id="2.7.13.3" evidence="2"/>
<keyword evidence="6" id="KW-0285">Flavoprotein</keyword>
<dbReference type="FunFam" id="3.30.450.20:FF:000099">
    <property type="entry name" value="Sensory box sensor histidine kinase"/>
    <property type="match status" value="2"/>
</dbReference>
<dbReference type="GO" id="GO:0009881">
    <property type="term" value="F:photoreceptor activity"/>
    <property type="evidence" value="ECO:0007669"/>
    <property type="project" value="UniProtKB-KW"/>
</dbReference>
<dbReference type="SMART" id="SM00911">
    <property type="entry name" value="HWE_HK"/>
    <property type="match status" value="1"/>
</dbReference>
<feature type="domain" description="PAC" evidence="15">
    <location>
        <begin position="479"/>
        <end position="530"/>
    </location>
</feature>
<evidence type="ECO:0000256" key="10">
    <source>
        <dbReference type="ARBA" id="ARBA00022777"/>
    </source>
</evidence>
<dbReference type="InterPro" id="IPR000700">
    <property type="entry name" value="PAS-assoc_C"/>
</dbReference>
<evidence type="ECO:0000256" key="2">
    <source>
        <dbReference type="ARBA" id="ARBA00012438"/>
    </source>
</evidence>
<dbReference type="AlphaFoldDB" id="A0A3A9JXI3"/>
<dbReference type="Proteomes" id="UP000278036">
    <property type="component" value="Unassembled WGS sequence"/>
</dbReference>
<dbReference type="Gene3D" id="3.30.450.20">
    <property type="entry name" value="PAS domain"/>
    <property type="match status" value="4"/>
</dbReference>
<dbReference type="Gene3D" id="3.30.565.10">
    <property type="entry name" value="Histidine kinase-like ATPase, C-terminal domain"/>
    <property type="match status" value="1"/>
</dbReference>
<comment type="caution">
    <text evidence="16">The sequence shown here is derived from an EMBL/GenBank/DDBJ whole genome shotgun (WGS) entry which is preliminary data.</text>
</comment>
<dbReference type="InterPro" id="IPR035965">
    <property type="entry name" value="PAS-like_dom_sf"/>
</dbReference>
<comment type="catalytic activity">
    <reaction evidence="1">
        <text>ATP + protein L-histidine = ADP + protein N-phospho-L-histidine.</text>
        <dbReference type="EC" id="2.7.13.3"/>
    </reaction>
</comment>
<evidence type="ECO:0000256" key="9">
    <source>
        <dbReference type="ARBA" id="ARBA00022741"/>
    </source>
</evidence>
<dbReference type="PANTHER" id="PTHR43304:SF1">
    <property type="entry name" value="PAC DOMAIN-CONTAINING PROTEIN"/>
    <property type="match status" value="1"/>
</dbReference>
<feature type="domain" description="PAS" evidence="14">
    <location>
        <begin position="151"/>
        <end position="206"/>
    </location>
</feature>
<keyword evidence="4" id="KW-0597">Phosphoprotein</keyword>
<evidence type="ECO:0000313" key="19">
    <source>
        <dbReference type="Proteomes" id="UP000278036"/>
    </source>
</evidence>
<dbReference type="OrthoDB" id="5287260at2"/>
<dbReference type="RefSeq" id="WP_120638715.1">
    <property type="nucleotide sequence ID" value="NZ_RAQU01000070.1"/>
</dbReference>
<dbReference type="GO" id="GO:0005524">
    <property type="term" value="F:ATP binding"/>
    <property type="evidence" value="ECO:0007669"/>
    <property type="project" value="UniProtKB-KW"/>
</dbReference>
<feature type="domain" description="PAC" evidence="15">
    <location>
        <begin position="224"/>
        <end position="276"/>
    </location>
</feature>
<dbReference type="InParanoid" id="A0A3A9JXI3"/>